<reference evidence="2" key="1">
    <citation type="submission" date="2021-02" db="EMBL/GenBank/DDBJ databases">
        <title>Natrosporangium hydrolyticum gen. nov., sp. nov, a haloalkaliphilic actinobacterium from a soda solonchak soil.</title>
        <authorList>
            <person name="Sorokin D.Y."/>
            <person name="Khijniak T.V."/>
            <person name="Zakharycheva A.P."/>
            <person name="Boueva O.V."/>
            <person name="Ariskina E.V."/>
            <person name="Hahnke R.L."/>
            <person name="Bunk B."/>
            <person name="Sproer C."/>
            <person name="Schumann P."/>
            <person name="Evtushenko L.I."/>
            <person name="Kublanov I.V."/>
        </authorList>
    </citation>
    <scope>NUCLEOTIDE SEQUENCE</scope>
    <source>
        <strain evidence="2">DSM 106523</strain>
    </source>
</reference>
<sequence length="170" mass="17797">MPHVELSLIDSRRLPRSPAPGPAGRSTDLIAPGSPAVPPPAPPTSLHRWAAVVTEASEPSLVLDAQTVIVAASTNGAQMLGCGAVANTVGRRMREAVTQLVDFSNPPDKLDSAEAGKTPPLLAISSRQLARGLMRVQCPDTGRTCIMDAVATPLWERGQVVGSLTFFSQV</sequence>
<evidence type="ECO:0008006" key="4">
    <source>
        <dbReference type="Google" id="ProtNLM"/>
    </source>
</evidence>
<dbReference type="AlphaFoldDB" id="A0A895YB31"/>
<dbReference type="KEGG" id="nhy:JQS43_00740"/>
<keyword evidence="3" id="KW-1185">Reference proteome</keyword>
<organism evidence="2 3">
    <name type="scientific">Natronosporangium hydrolyticum</name>
    <dbReference type="NCBI Taxonomy" id="2811111"/>
    <lineage>
        <taxon>Bacteria</taxon>
        <taxon>Bacillati</taxon>
        <taxon>Actinomycetota</taxon>
        <taxon>Actinomycetes</taxon>
        <taxon>Micromonosporales</taxon>
        <taxon>Micromonosporaceae</taxon>
        <taxon>Natronosporangium</taxon>
    </lineage>
</organism>
<evidence type="ECO:0000313" key="2">
    <source>
        <dbReference type="EMBL" id="QSB14957.1"/>
    </source>
</evidence>
<dbReference type="Proteomes" id="UP000662857">
    <property type="component" value="Chromosome"/>
</dbReference>
<evidence type="ECO:0000256" key="1">
    <source>
        <dbReference type="SAM" id="MobiDB-lite"/>
    </source>
</evidence>
<name>A0A895YB31_9ACTN</name>
<dbReference type="EMBL" id="CP070499">
    <property type="protein sequence ID" value="QSB14957.1"/>
    <property type="molecule type" value="Genomic_DNA"/>
</dbReference>
<gene>
    <name evidence="2" type="ORF">JQS43_00740</name>
</gene>
<evidence type="ECO:0000313" key="3">
    <source>
        <dbReference type="Proteomes" id="UP000662857"/>
    </source>
</evidence>
<protein>
    <recommendedName>
        <fullName evidence="4">PAS domain-containing protein</fullName>
    </recommendedName>
</protein>
<proteinExistence type="predicted"/>
<dbReference type="RefSeq" id="WP_239677121.1">
    <property type="nucleotide sequence ID" value="NZ_CP070499.1"/>
</dbReference>
<feature type="region of interest" description="Disordered" evidence="1">
    <location>
        <begin position="1"/>
        <end position="44"/>
    </location>
</feature>
<accession>A0A895YB31</accession>